<keyword evidence="4" id="KW-0012">Acyltransferase</keyword>
<organism evidence="4 5">
    <name type="scientific">Streptomyces cupreus</name>
    <dbReference type="NCBI Taxonomy" id="2759956"/>
    <lineage>
        <taxon>Bacteria</taxon>
        <taxon>Bacillati</taxon>
        <taxon>Actinomycetota</taxon>
        <taxon>Actinomycetes</taxon>
        <taxon>Kitasatosporales</taxon>
        <taxon>Streptomycetaceae</taxon>
        <taxon>Streptomyces</taxon>
    </lineage>
</organism>
<feature type="transmembrane region" description="Helical" evidence="2">
    <location>
        <begin position="90"/>
        <end position="111"/>
    </location>
</feature>
<evidence type="ECO:0000313" key="4">
    <source>
        <dbReference type="EMBL" id="MBC2907846.1"/>
    </source>
</evidence>
<feature type="region of interest" description="Disordered" evidence="1">
    <location>
        <begin position="29"/>
        <end position="50"/>
    </location>
</feature>
<feature type="transmembrane region" description="Helical" evidence="2">
    <location>
        <begin position="237"/>
        <end position="256"/>
    </location>
</feature>
<feature type="transmembrane region" description="Helical" evidence="2">
    <location>
        <begin position="276"/>
        <end position="301"/>
    </location>
</feature>
<keyword evidence="2" id="KW-0472">Membrane</keyword>
<proteinExistence type="predicted"/>
<dbReference type="RefSeq" id="WP_186287783.1">
    <property type="nucleotide sequence ID" value="NZ_JACMSF010000094.1"/>
</dbReference>
<evidence type="ECO:0000256" key="1">
    <source>
        <dbReference type="SAM" id="MobiDB-lite"/>
    </source>
</evidence>
<feature type="domain" description="Acyltransferase 3" evidence="3">
    <location>
        <begin position="59"/>
        <end position="362"/>
    </location>
</feature>
<dbReference type="PANTHER" id="PTHR37312:SF1">
    <property type="entry name" value="MEMBRANE-BOUND ACYLTRANSFERASE YKRP-RELATED"/>
    <property type="match status" value="1"/>
</dbReference>
<keyword evidence="4" id="KW-0808">Transferase</keyword>
<sequence length="393" mass="44392">MGHTVNSCKRCSALSGFRRDGIAQQTLPTRSLGQAQAPPDGTAAAQAGRTARSVKERDAFFDNAKYLAIVLVAMGHAWEPLRDESRAVTALYMVVYAFHMPAFIVISGYFSRNFDASPGRIKRLVTGVAVPYIVFEVAYTFFTRWTDNEPERKISLLDPLYLTWFLAALFIWRLTTPFWRTVRWPLPLALGVAMLATLSPSMGKDLDLQRALQFLPYFVLGLVLKPEHFTMVRRREVRMLAVPVFLCAVVVAYWAVPRMNYAWFFHRTSAEELAAPAWYGPLMTLVLFGCSTVLVACFLSLVPRRGMWFTALGAGTLYGYLLHGFVIQAANHWHWSQIDWVHEPLGKIAATLVAGAVVTLLCTPPVQRMFRFAMEPKMDWAFRRDPAEAARSR</sequence>
<dbReference type="EMBL" id="JACMSF010000094">
    <property type="protein sequence ID" value="MBC2907846.1"/>
    <property type="molecule type" value="Genomic_DNA"/>
</dbReference>
<keyword evidence="2" id="KW-1133">Transmembrane helix</keyword>
<feature type="transmembrane region" description="Helical" evidence="2">
    <location>
        <begin position="154"/>
        <end position="172"/>
    </location>
</feature>
<accession>A0A7X1JBQ9</accession>
<feature type="transmembrane region" description="Helical" evidence="2">
    <location>
        <begin position="308"/>
        <end position="328"/>
    </location>
</feature>
<protein>
    <submittedName>
        <fullName evidence="4">Acyltransferase family protein</fullName>
    </submittedName>
</protein>
<evidence type="ECO:0000313" key="5">
    <source>
        <dbReference type="Proteomes" id="UP000584670"/>
    </source>
</evidence>
<dbReference type="PANTHER" id="PTHR37312">
    <property type="entry name" value="MEMBRANE-BOUND ACYLTRANSFERASE YKRP-RELATED"/>
    <property type="match status" value="1"/>
</dbReference>
<dbReference type="GO" id="GO:0016747">
    <property type="term" value="F:acyltransferase activity, transferring groups other than amino-acyl groups"/>
    <property type="evidence" value="ECO:0007669"/>
    <property type="project" value="InterPro"/>
</dbReference>
<dbReference type="AlphaFoldDB" id="A0A7X1JBQ9"/>
<comment type="caution">
    <text evidence="4">The sequence shown here is derived from an EMBL/GenBank/DDBJ whole genome shotgun (WGS) entry which is preliminary data.</text>
</comment>
<keyword evidence="5" id="KW-1185">Reference proteome</keyword>
<reference evidence="4 5" key="1">
    <citation type="submission" date="2020-08" db="EMBL/GenBank/DDBJ databases">
        <title>Streptomyces sp. PSKA01 genome sequencing and assembly.</title>
        <authorList>
            <person name="Mandal S."/>
            <person name="Maiti P.K."/>
            <person name="Das P."/>
        </authorList>
    </citation>
    <scope>NUCLEOTIDE SEQUENCE [LARGE SCALE GENOMIC DNA]</scope>
    <source>
        <strain evidence="4 5">PSKA01</strain>
    </source>
</reference>
<feature type="transmembrane region" description="Helical" evidence="2">
    <location>
        <begin position="123"/>
        <end position="142"/>
    </location>
</feature>
<gene>
    <name evidence="4" type="ORF">H4N64_41345</name>
</gene>
<feature type="transmembrane region" description="Helical" evidence="2">
    <location>
        <begin position="59"/>
        <end position="78"/>
    </location>
</feature>
<dbReference type="Proteomes" id="UP000584670">
    <property type="component" value="Unassembled WGS sequence"/>
</dbReference>
<feature type="compositionally biased region" description="Low complexity" evidence="1">
    <location>
        <begin position="41"/>
        <end position="50"/>
    </location>
</feature>
<dbReference type="Pfam" id="PF01757">
    <property type="entry name" value="Acyl_transf_3"/>
    <property type="match status" value="1"/>
</dbReference>
<dbReference type="InterPro" id="IPR002656">
    <property type="entry name" value="Acyl_transf_3_dom"/>
</dbReference>
<feature type="transmembrane region" description="Helical" evidence="2">
    <location>
        <begin position="348"/>
        <end position="366"/>
    </location>
</feature>
<evidence type="ECO:0000259" key="3">
    <source>
        <dbReference type="Pfam" id="PF01757"/>
    </source>
</evidence>
<dbReference type="InterPro" id="IPR052734">
    <property type="entry name" value="Nod_factor_acetyltransferase"/>
</dbReference>
<keyword evidence="2" id="KW-0812">Transmembrane</keyword>
<evidence type="ECO:0000256" key="2">
    <source>
        <dbReference type="SAM" id="Phobius"/>
    </source>
</evidence>
<name>A0A7X1JBQ9_9ACTN</name>